<dbReference type="EMBL" id="CP072753">
    <property type="protein sequence ID" value="QUC16897.1"/>
    <property type="molecule type" value="Genomic_DNA"/>
</dbReference>
<feature type="domain" description="Methyltransferase type 12" evidence="4">
    <location>
        <begin position="338"/>
        <end position="441"/>
    </location>
</feature>
<name>A0A8E5MEZ2_USTVR</name>
<dbReference type="GO" id="GO:0016740">
    <property type="term" value="F:transferase activity"/>
    <property type="evidence" value="ECO:0007669"/>
    <property type="project" value="UniProtKB-KW"/>
</dbReference>
<dbReference type="InterPro" id="IPR029063">
    <property type="entry name" value="SAM-dependent_MTases_sf"/>
</dbReference>
<dbReference type="KEGG" id="uvi:66061916"/>
<dbReference type="InterPro" id="IPR041068">
    <property type="entry name" value="HTH_51"/>
</dbReference>
<dbReference type="Pfam" id="PF08242">
    <property type="entry name" value="Methyltransf_12"/>
    <property type="match status" value="1"/>
</dbReference>
<dbReference type="InterPro" id="IPR050444">
    <property type="entry name" value="Polyketide_Synthase"/>
</dbReference>
<evidence type="ECO:0000259" key="4">
    <source>
        <dbReference type="Pfam" id="PF08242"/>
    </source>
</evidence>
<dbReference type="SUPFAM" id="SSF47336">
    <property type="entry name" value="ACP-like"/>
    <property type="match status" value="1"/>
</dbReference>
<dbReference type="OrthoDB" id="329835at2759"/>
<evidence type="ECO:0000256" key="1">
    <source>
        <dbReference type="ARBA" id="ARBA00022679"/>
    </source>
</evidence>
<organism evidence="6 7">
    <name type="scientific">Ustilaginoidea virens</name>
    <name type="common">Rice false smut fungus</name>
    <name type="synonym">Villosiclava virens</name>
    <dbReference type="NCBI Taxonomy" id="1159556"/>
    <lineage>
        <taxon>Eukaryota</taxon>
        <taxon>Fungi</taxon>
        <taxon>Dikarya</taxon>
        <taxon>Ascomycota</taxon>
        <taxon>Pezizomycotina</taxon>
        <taxon>Sordariomycetes</taxon>
        <taxon>Hypocreomycetidae</taxon>
        <taxon>Hypocreales</taxon>
        <taxon>Clavicipitaceae</taxon>
        <taxon>Ustilaginoidea</taxon>
    </lineage>
</organism>
<keyword evidence="7" id="KW-1185">Reference proteome</keyword>
<feature type="domain" description="Methyltransferase fungal type helix-turn-helix" evidence="5">
    <location>
        <begin position="150"/>
        <end position="232"/>
    </location>
</feature>
<evidence type="ECO:0008006" key="8">
    <source>
        <dbReference type="Google" id="ProtNLM"/>
    </source>
</evidence>
<evidence type="ECO:0000313" key="7">
    <source>
        <dbReference type="Proteomes" id="UP000027002"/>
    </source>
</evidence>
<dbReference type="PANTHER" id="PTHR45681:SF6">
    <property type="entry name" value="POLYKETIDE SYNTHASE 37"/>
    <property type="match status" value="1"/>
</dbReference>
<dbReference type="CDD" id="cd02440">
    <property type="entry name" value="AdoMet_MTases"/>
    <property type="match status" value="1"/>
</dbReference>
<feature type="region of interest" description="Disordered" evidence="2">
    <location>
        <begin position="111"/>
        <end position="139"/>
    </location>
</feature>
<dbReference type="PANTHER" id="PTHR45681">
    <property type="entry name" value="POLYKETIDE SYNTHASE 44-RELATED"/>
    <property type="match status" value="1"/>
</dbReference>
<dbReference type="SUPFAM" id="SSF53335">
    <property type="entry name" value="S-adenosyl-L-methionine-dependent methyltransferases"/>
    <property type="match status" value="1"/>
</dbReference>
<dbReference type="InterPro" id="IPR009081">
    <property type="entry name" value="PP-bd_ACP"/>
</dbReference>
<protein>
    <recommendedName>
        <fullName evidence="8">Polyketide synthase</fullName>
    </recommendedName>
</protein>
<feature type="domain" description="Carrier" evidence="3">
    <location>
        <begin position="46"/>
        <end position="107"/>
    </location>
</feature>
<dbReference type="Pfam" id="PF18558">
    <property type="entry name" value="HTH_51"/>
    <property type="match status" value="1"/>
</dbReference>
<dbReference type="InterPro" id="IPR013217">
    <property type="entry name" value="Methyltransf_12"/>
</dbReference>
<proteinExistence type="predicted"/>
<dbReference type="AlphaFoldDB" id="A0A8E5MEZ2"/>
<evidence type="ECO:0000259" key="5">
    <source>
        <dbReference type="Pfam" id="PF18558"/>
    </source>
</evidence>
<sequence>MRATNQPRQLVVEKRRREGISSFSVMTPLYGNDMTEPLKMDMLQFFRDALVQETGRHVDNDDFDALFSELGADPLVGVAVIERVTNSTGIEFPASLLRDCKSLSDIASGLRKMSGSGSHETVEKAPRAARPPREAPLPRGNVRNAFQDACSHVQEFLRKAGSANFWSRVYPAQRQLVLAFVNDAFDRLGCSLADMPVGTIVTYPRGVLDKHRRVFDGAIFEILADGGLVNVDPELGAIRTSTVVDKTPPQQILATIILEHPQFANLHRLLNVTGSQFAECLTGRLDPIKLLFGRSKDLLQDFYTNAPMSLAASLHLVAVIKRLLADGEYRPGKSIDILEVGAGLGGTTRFVVEALIEAQVPFRYVYTDISASFFAASKNRYKSLPPGSSMEFLVLDVEIPPPETLLGGFDVVVSTNCIHATRNLGVSCSNVRKLLRGGGFFALIEFTSRMYWLDLVFGLLDGWWLFEDGRKHCTVDETVWEEKLQLSGFSDVLWADVEGDDKSSLQLLVACTD</sequence>
<dbReference type="Proteomes" id="UP000027002">
    <property type="component" value="Chromosome 1"/>
</dbReference>
<dbReference type="Gene3D" id="3.40.50.150">
    <property type="entry name" value="Vaccinia Virus protein VP39"/>
    <property type="match status" value="1"/>
</dbReference>
<accession>A0A8E5MEZ2</accession>
<reference evidence="6" key="1">
    <citation type="submission" date="2020-03" db="EMBL/GenBank/DDBJ databases">
        <title>A mixture of massive structural variations and highly conserved coding sequences in Ustilaginoidea virens genome.</title>
        <authorList>
            <person name="Zhang K."/>
            <person name="Zhao Z."/>
            <person name="Zhang Z."/>
            <person name="Li Y."/>
            <person name="Hsiang T."/>
            <person name="Sun W."/>
        </authorList>
    </citation>
    <scope>NUCLEOTIDE SEQUENCE</scope>
    <source>
        <strain evidence="6">UV-8b</strain>
    </source>
</reference>
<gene>
    <name evidence="6" type="ORF">UV8b_01138</name>
</gene>
<evidence type="ECO:0000313" key="6">
    <source>
        <dbReference type="EMBL" id="QUC16897.1"/>
    </source>
</evidence>
<dbReference type="Gene3D" id="1.10.1200.10">
    <property type="entry name" value="ACP-like"/>
    <property type="match status" value="1"/>
</dbReference>
<dbReference type="GeneID" id="66061916"/>
<dbReference type="RefSeq" id="XP_042994570.1">
    <property type="nucleotide sequence ID" value="XM_043138636.1"/>
</dbReference>
<evidence type="ECO:0000256" key="2">
    <source>
        <dbReference type="SAM" id="MobiDB-lite"/>
    </source>
</evidence>
<keyword evidence="1" id="KW-0808">Transferase</keyword>
<dbReference type="Pfam" id="PF00550">
    <property type="entry name" value="PP-binding"/>
    <property type="match status" value="1"/>
</dbReference>
<evidence type="ECO:0000259" key="3">
    <source>
        <dbReference type="Pfam" id="PF00550"/>
    </source>
</evidence>
<dbReference type="InterPro" id="IPR036736">
    <property type="entry name" value="ACP-like_sf"/>
</dbReference>